<gene>
    <name evidence="8" type="ORF">SAMN05216582_12065</name>
</gene>
<dbReference type="GO" id="GO:0009252">
    <property type="term" value="P:peptidoglycan biosynthetic process"/>
    <property type="evidence" value="ECO:0007669"/>
    <property type="project" value="TreeGrafter"/>
</dbReference>
<dbReference type="InterPro" id="IPR009006">
    <property type="entry name" value="Ala_racemase/Decarboxylase_C"/>
</dbReference>
<keyword evidence="2 4" id="KW-0663">Pyridoxal phosphate</keyword>
<dbReference type="Gene3D" id="3.20.20.10">
    <property type="entry name" value="Alanine racemase"/>
    <property type="match status" value="1"/>
</dbReference>
<dbReference type="Proteomes" id="UP000184263">
    <property type="component" value="Unassembled WGS sequence"/>
</dbReference>
<dbReference type="FunFam" id="3.20.20.10:FF:000002">
    <property type="entry name" value="Alanine racemase"/>
    <property type="match status" value="1"/>
</dbReference>
<dbReference type="PANTHER" id="PTHR30511">
    <property type="entry name" value="ALANINE RACEMASE"/>
    <property type="match status" value="1"/>
</dbReference>
<dbReference type="SUPFAM" id="SSF51419">
    <property type="entry name" value="PLP-binding barrel"/>
    <property type="match status" value="1"/>
</dbReference>
<dbReference type="Pfam" id="PF01168">
    <property type="entry name" value="Ala_racemase_N"/>
    <property type="match status" value="1"/>
</dbReference>
<evidence type="ECO:0000256" key="2">
    <source>
        <dbReference type="ARBA" id="ARBA00022898"/>
    </source>
</evidence>
<dbReference type="PANTHER" id="PTHR30511:SF0">
    <property type="entry name" value="ALANINE RACEMASE, CATABOLIC-RELATED"/>
    <property type="match status" value="1"/>
</dbReference>
<evidence type="ECO:0000256" key="1">
    <source>
        <dbReference type="ARBA" id="ARBA00001933"/>
    </source>
</evidence>
<name>A0A1M6VTJ5_SELRU</name>
<feature type="domain" description="Alanine racemase C-terminal" evidence="7">
    <location>
        <begin position="243"/>
        <end position="368"/>
    </location>
</feature>
<dbReference type="EMBL" id="FRBC01000020">
    <property type="protein sequence ID" value="SHK84724.1"/>
    <property type="molecule type" value="Genomic_DNA"/>
</dbReference>
<dbReference type="InterPro" id="IPR001608">
    <property type="entry name" value="Ala_racemase_N"/>
</dbReference>
<dbReference type="InterPro" id="IPR011079">
    <property type="entry name" value="Ala_racemase_C"/>
</dbReference>
<dbReference type="GO" id="GO:0005829">
    <property type="term" value="C:cytosol"/>
    <property type="evidence" value="ECO:0007669"/>
    <property type="project" value="TreeGrafter"/>
</dbReference>
<comment type="similarity">
    <text evidence="4">Belongs to the alanine racemase family.</text>
</comment>
<protein>
    <recommendedName>
        <fullName evidence="4">Alanine racemase</fullName>
        <ecNumber evidence="4">5.1.1.1</ecNumber>
    </recommendedName>
</protein>
<keyword evidence="3 4" id="KW-0413">Isomerase</keyword>
<dbReference type="SUPFAM" id="SSF50621">
    <property type="entry name" value="Alanine racemase C-terminal domain-like"/>
    <property type="match status" value="1"/>
</dbReference>
<dbReference type="NCBIfam" id="TIGR00492">
    <property type="entry name" value="alr"/>
    <property type="match status" value="1"/>
</dbReference>
<dbReference type="SMART" id="SM01005">
    <property type="entry name" value="Ala_racemase_C"/>
    <property type="match status" value="1"/>
</dbReference>
<evidence type="ECO:0000256" key="5">
    <source>
        <dbReference type="PIRSR" id="PIRSR600821-50"/>
    </source>
</evidence>
<evidence type="ECO:0000256" key="4">
    <source>
        <dbReference type="HAMAP-Rule" id="MF_01201"/>
    </source>
</evidence>
<accession>A0A1M6VTJ5</accession>
<dbReference type="GO" id="GO:0030170">
    <property type="term" value="F:pyridoxal phosphate binding"/>
    <property type="evidence" value="ECO:0007669"/>
    <property type="project" value="UniProtKB-UniRule"/>
</dbReference>
<dbReference type="InterPro" id="IPR029066">
    <property type="entry name" value="PLP-binding_barrel"/>
</dbReference>
<dbReference type="UniPathway" id="UPA00042">
    <property type="reaction ID" value="UER00497"/>
</dbReference>
<dbReference type="GO" id="GO:0030632">
    <property type="term" value="P:D-alanine biosynthetic process"/>
    <property type="evidence" value="ECO:0007669"/>
    <property type="project" value="UniProtKB-UniRule"/>
</dbReference>
<dbReference type="OrthoDB" id="9813814at2"/>
<dbReference type="EC" id="5.1.1.1" evidence="4"/>
<evidence type="ECO:0000259" key="7">
    <source>
        <dbReference type="SMART" id="SM01005"/>
    </source>
</evidence>
<dbReference type="PROSITE" id="PS00395">
    <property type="entry name" value="ALANINE_RACEMASE"/>
    <property type="match status" value="1"/>
</dbReference>
<dbReference type="RefSeq" id="WP_073091035.1">
    <property type="nucleotide sequence ID" value="NZ_FRBC01000020.1"/>
</dbReference>
<organism evidence="8 9">
    <name type="scientific">Selenomonas ruminantium</name>
    <dbReference type="NCBI Taxonomy" id="971"/>
    <lineage>
        <taxon>Bacteria</taxon>
        <taxon>Bacillati</taxon>
        <taxon>Bacillota</taxon>
        <taxon>Negativicutes</taxon>
        <taxon>Selenomonadales</taxon>
        <taxon>Selenomonadaceae</taxon>
        <taxon>Selenomonas</taxon>
    </lineage>
</organism>
<feature type="active site" description="Proton acceptor; specific for D-alanine" evidence="4">
    <location>
        <position position="37"/>
    </location>
</feature>
<evidence type="ECO:0000313" key="9">
    <source>
        <dbReference type="Proteomes" id="UP000184263"/>
    </source>
</evidence>
<dbReference type="InterPro" id="IPR020622">
    <property type="entry name" value="Ala_racemase_pyridoxalP-BS"/>
</dbReference>
<dbReference type="Pfam" id="PF00842">
    <property type="entry name" value="Ala_racemase_C"/>
    <property type="match status" value="1"/>
</dbReference>
<dbReference type="HAMAP" id="MF_01201">
    <property type="entry name" value="Ala_racemase"/>
    <property type="match status" value="1"/>
</dbReference>
<comment type="cofactor">
    <cofactor evidence="1 4 5">
        <name>pyridoxal 5'-phosphate</name>
        <dbReference type="ChEBI" id="CHEBI:597326"/>
    </cofactor>
</comment>
<evidence type="ECO:0000256" key="6">
    <source>
        <dbReference type="PIRSR" id="PIRSR600821-52"/>
    </source>
</evidence>
<sequence length="369" mass="40169">MPNRPAWAEINLQALRHNYREIRKQLAEGVRMCAVIKADAYGHGATVAARVALEEGASYFAVAALSEAIELRHAGFTTPILVLGLIDPKDAAEVVDYDITQVVCELELAKALSAAAQAQGKAVKVHLKVDTGMGRIGVRKEEIGALAAAISELPGIVIEGMFSHFATADLKDKTYTKKQLAEFKDAIAAVEAQGVKPAIRHIAESAAILEIPEAHFDMVRAGIIQYGLWPSEEVTRPIDLQPVMSLKAKVTWIKTVKPGESVGYGRRFVAERVSRIATLPIGYADGYLRLYTKHGHVMIHGKKAPFAGIGCMDQMMVDVTDIEDVRIGDEVLLFGTPELTIDEVAAWGESINYEVPCLISARVPRVYVD</sequence>
<evidence type="ECO:0000313" key="8">
    <source>
        <dbReference type="EMBL" id="SHK84724.1"/>
    </source>
</evidence>
<comment type="pathway">
    <text evidence="4">Amino-acid biosynthesis; D-alanine biosynthesis; D-alanine from L-alanine: step 1/1.</text>
</comment>
<proteinExistence type="inferred from homology"/>
<dbReference type="GO" id="GO:0008784">
    <property type="term" value="F:alanine racemase activity"/>
    <property type="evidence" value="ECO:0007669"/>
    <property type="project" value="UniProtKB-UniRule"/>
</dbReference>
<dbReference type="InterPro" id="IPR000821">
    <property type="entry name" value="Ala_racemase"/>
</dbReference>
<dbReference type="PRINTS" id="PR00992">
    <property type="entry name" value="ALARACEMASE"/>
</dbReference>
<comment type="catalytic activity">
    <reaction evidence="4">
        <text>L-alanine = D-alanine</text>
        <dbReference type="Rhea" id="RHEA:20249"/>
        <dbReference type="ChEBI" id="CHEBI:57416"/>
        <dbReference type="ChEBI" id="CHEBI:57972"/>
        <dbReference type="EC" id="5.1.1.1"/>
    </reaction>
</comment>
<feature type="modified residue" description="N6-(pyridoxal phosphate)lysine" evidence="4 5">
    <location>
        <position position="37"/>
    </location>
</feature>
<reference evidence="8 9" key="1">
    <citation type="submission" date="2016-11" db="EMBL/GenBank/DDBJ databases">
        <authorList>
            <person name="Jaros S."/>
            <person name="Januszkiewicz K."/>
            <person name="Wedrychowicz H."/>
        </authorList>
    </citation>
    <scope>NUCLEOTIDE SEQUENCE [LARGE SCALE GENOMIC DNA]</scope>
    <source>
        <strain evidence="8 9">HD4</strain>
    </source>
</reference>
<dbReference type="AlphaFoldDB" id="A0A1M6VTJ5"/>
<evidence type="ECO:0000256" key="3">
    <source>
        <dbReference type="ARBA" id="ARBA00023235"/>
    </source>
</evidence>
<dbReference type="Gene3D" id="2.40.37.10">
    <property type="entry name" value="Lyase, Ornithine Decarboxylase, Chain A, domain 1"/>
    <property type="match status" value="1"/>
</dbReference>
<dbReference type="CDD" id="cd00430">
    <property type="entry name" value="PLPDE_III_AR"/>
    <property type="match status" value="1"/>
</dbReference>
<comment type="function">
    <text evidence="4">Catalyzes the interconversion of L-alanine and D-alanine. May also act on other amino acids.</text>
</comment>
<feature type="binding site" evidence="4 6">
    <location>
        <position position="312"/>
    </location>
    <ligand>
        <name>substrate</name>
    </ligand>
</feature>
<feature type="active site" description="Proton acceptor; specific for L-alanine" evidence="4">
    <location>
        <position position="264"/>
    </location>
</feature>
<feature type="binding site" evidence="4 6">
    <location>
        <position position="135"/>
    </location>
    <ligand>
        <name>substrate</name>
    </ligand>
</feature>